<name>A0A561BKJ8_9ACTN</name>
<evidence type="ECO:0000313" key="2">
    <source>
        <dbReference type="EMBL" id="TWD79353.1"/>
    </source>
</evidence>
<dbReference type="RefSeq" id="WP_145802417.1">
    <property type="nucleotide sequence ID" value="NZ_VIVK01000001.1"/>
</dbReference>
<dbReference type="OrthoDB" id="5022306at2"/>
<evidence type="ECO:0000259" key="1">
    <source>
        <dbReference type="Pfam" id="PF12867"/>
    </source>
</evidence>
<accession>A0A561BKJ8</accession>
<dbReference type="Proteomes" id="UP000318380">
    <property type="component" value="Unassembled WGS sequence"/>
</dbReference>
<dbReference type="InterPro" id="IPR034660">
    <property type="entry name" value="DinB/YfiT-like"/>
</dbReference>
<evidence type="ECO:0000313" key="3">
    <source>
        <dbReference type="Proteomes" id="UP000318380"/>
    </source>
</evidence>
<dbReference type="EMBL" id="VIVK01000001">
    <property type="protein sequence ID" value="TWD79353.1"/>
    <property type="molecule type" value="Genomic_DNA"/>
</dbReference>
<protein>
    <submittedName>
        <fullName evidence="2">DinB family protein</fullName>
    </submittedName>
</protein>
<dbReference type="AlphaFoldDB" id="A0A561BKJ8"/>
<sequence length="186" mass="21089">MRTSTAVLPGQFELTWALFEYHLNRLTPEDLLWEPAAVCWTMRPDGSGGWRADWDERELDPIPVPTIGWLSWHIGWWWTVALAHAQQVIPPHRTEIHWPGDLAGTLSWMRRLQDEWAAVLTDTDAERLDQPAAFPWPPEAGKSVADMYAWVNAELMKNAAEIGQLRLLRAAQVAPDPASHPFPAGQ</sequence>
<dbReference type="Pfam" id="PF12867">
    <property type="entry name" value="DinB_2"/>
    <property type="match status" value="1"/>
</dbReference>
<proteinExistence type="predicted"/>
<organism evidence="2 3">
    <name type="scientific">Kribbella amoyensis</name>
    <dbReference type="NCBI Taxonomy" id="996641"/>
    <lineage>
        <taxon>Bacteria</taxon>
        <taxon>Bacillati</taxon>
        <taxon>Actinomycetota</taxon>
        <taxon>Actinomycetes</taxon>
        <taxon>Propionibacteriales</taxon>
        <taxon>Kribbellaceae</taxon>
        <taxon>Kribbella</taxon>
    </lineage>
</organism>
<dbReference type="InterPro" id="IPR024775">
    <property type="entry name" value="DinB-like"/>
</dbReference>
<keyword evidence="3" id="KW-1185">Reference proteome</keyword>
<dbReference type="SUPFAM" id="SSF109854">
    <property type="entry name" value="DinB/YfiT-like putative metalloenzymes"/>
    <property type="match status" value="1"/>
</dbReference>
<gene>
    <name evidence="2" type="ORF">FB561_0410</name>
</gene>
<reference evidence="2 3" key="1">
    <citation type="submission" date="2019-06" db="EMBL/GenBank/DDBJ databases">
        <title>Sequencing the genomes of 1000 actinobacteria strains.</title>
        <authorList>
            <person name="Klenk H.-P."/>
        </authorList>
    </citation>
    <scope>NUCLEOTIDE SEQUENCE [LARGE SCALE GENOMIC DNA]</scope>
    <source>
        <strain evidence="2 3">DSM 24683</strain>
    </source>
</reference>
<comment type="caution">
    <text evidence="2">The sequence shown here is derived from an EMBL/GenBank/DDBJ whole genome shotgun (WGS) entry which is preliminary data.</text>
</comment>
<feature type="domain" description="DinB-like" evidence="1">
    <location>
        <begin position="11"/>
        <end position="162"/>
    </location>
</feature>